<evidence type="ECO:0000256" key="2">
    <source>
        <dbReference type="ARBA" id="ARBA00022553"/>
    </source>
</evidence>
<dbReference type="InterPro" id="IPR050091">
    <property type="entry name" value="PKS_NRPS_Biosynth_Enz"/>
</dbReference>
<dbReference type="AlphaFoldDB" id="A0A8H3G376"/>
<dbReference type="GO" id="GO:0006633">
    <property type="term" value="P:fatty acid biosynthetic process"/>
    <property type="evidence" value="ECO:0007669"/>
    <property type="project" value="InterPro"/>
</dbReference>
<dbReference type="PROSITE" id="PS00606">
    <property type="entry name" value="KS3_1"/>
    <property type="match status" value="1"/>
</dbReference>
<dbReference type="InterPro" id="IPR014031">
    <property type="entry name" value="Ketoacyl_synth_C"/>
</dbReference>
<evidence type="ECO:0000313" key="7">
    <source>
        <dbReference type="Proteomes" id="UP000664203"/>
    </source>
</evidence>
<keyword evidence="7" id="KW-1185">Reference proteome</keyword>
<dbReference type="EMBL" id="CAJPDR010000417">
    <property type="protein sequence ID" value="CAF9935749.1"/>
    <property type="molecule type" value="Genomic_DNA"/>
</dbReference>
<dbReference type="Gene3D" id="3.40.47.10">
    <property type="match status" value="1"/>
</dbReference>
<dbReference type="GO" id="GO:0044550">
    <property type="term" value="P:secondary metabolite biosynthetic process"/>
    <property type="evidence" value="ECO:0007669"/>
    <property type="project" value="TreeGrafter"/>
</dbReference>
<dbReference type="Pfam" id="PF00109">
    <property type="entry name" value="ketoacyl-synt"/>
    <property type="match status" value="1"/>
</dbReference>
<feature type="domain" description="Ketosynthase family 3 (KS3)" evidence="5">
    <location>
        <begin position="1"/>
        <end position="338"/>
    </location>
</feature>
<dbReference type="OrthoDB" id="329835at2759"/>
<evidence type="ECO:0000256" key="4">
    <source>
        <dbReference type="RuleBase" id="RU003694"/>
    </source>
</evidence>
<comment type="similarity">
    <text evidence="4">Belongs to the thiolase-like superfamily. Beta-ketoacyl-ACP synthases family.</text>
</comment>
<dbReference type="InterPro" id="IPR014030">
    <property type="entry name" value="Ketoacyl_synth_N"/>
</dbReference>
<dbReference type="InterPro" id="IPR020841">
    <property type="entry name" value="PKS_Beta-ketoAc_synthase_dom"/>
</dbReference>
<name>A0A8H3G376_9LECA</name>
<dbReference type="PANTHER" id="PTHR43775">
    <property type="entry name" value="FATTY ACID SYNTHASE"/>
    <property type="match status" value="1"/>
</dbReference>
<dbReference type="SMART" id="SM00825">
    <property type="entry name" value="PKS_KS"/>
    <property type="match status" value="1"/>
</dbReference>
<dbReference type="CDD" id="cd00833">
    <property type="entry name" value="PKS"/>
    <property type="match status" value="1"/>
</dbReference>
<keyword evidence="3 4" id="KW-0808">Transferase</keyword>
<organism evidence="6 7">
    <name type="scientific">Alectoria fallacina</name>
    <dbReference type="NCBI Taxonomy" id="1903189"/>
    <lineage>
        <taxon>Eukaryota</taxon>
        <taxon>Fungi</taxon>
        <taxon>Dikarya</taxon>
        <taxon>Ascomycota</taxon>
        <taxon>Pezizomycotina</taxon>
        <taxon>Lecanoromycetes</taxon>
        <taxon>OSLEUM clade</taxon>
        <taxon>Lecanoromycetidae</taxon>
        <taxon>Lecanorales</taxon>
        <taxon>Lecanorineae</taxon>
        <taxon>Parmeliaceae</taxon>
        <taxon>Alectoria</taxon>
    </lineage>
</organism>
<gene>
    <name evidence="6" type="ORF">ALECFALPRED_006543</name>
</gene>
<dbReference type="Pfam" id="PF02801">
    <property type="entry name" value="Ketoacyl-synt_C"/>
    <property type="match status" value="1"/>
</dbReference>
<dbReference type="SUPFAM" id="SSF53901">
    <property type="entry name" value="Thiolase-like"/>
    <property type="match status" value="1"/>
</dbReference>
<reference evidence="6" key="1">
    <citation type="submission" date="2021-03" db="EMBL/GenBank/DDBJ databases">
        <authorList>
            <person name="Tagirdzhanova G."/>
        </authorList>
    </citation>
    <scope>NUCLEOTIDE SEQUENCE</scope>
</reference>
<dbReference type="GO" id="GO:0004312">
    <property type="term" value="F:fatty acid synthase activity"/>
    <property type="evidence" value="ECO:0007669"/>
    <property type="project" value="TreeGrafter"/>
</dbReference>
<dbReference type="Proteomes" id="UP000664203">
    <property type="component" value="Unassembled WGS sequence"/>
</dbReference>
<accession>A0A8H3G376</accession>
<protein>
    <recommendedName>
        <fullName evidence="5">Ketosynthase family 3 (KS3) domain-containing protein</fullName>
    </recommendedName>
</protein>
<evidence type="ECO:0000256" key="1">
    <source>
        <dbReference type="ARBA" id="ARBA00022450"/>
    </source>
</evidence>
<dbReference type="GO" id="GO:0004315">
    <property type="term" value="F:3-oxoacyl-[acyl-carrier-protein] synthase activity"/>
    <property type="evidence" value="ECO:0007669"/>
    <property type="project" value="InterPro"/>
</dbReference>
<dbReference type="InterPro" id="IPR016039">
    <property type="entry name" value="Thiolase-like"/>
</dbReference>
<dbReference type="PANTHER" id="PTHR43775:SF21">
    <property type="entry name" value="NON-REDUCING POLYKETIDE SYNTHASE AUSA-RELATED"/>
    <property type="match status" value="1"/>
</dbReference>
<dbReference type="InterPro" id="IPR018201">
    <property type="entry name" value="Ketoacyl_synth_AS"/>
</dbReference>
<keyword evidence="2" id="KW-0597">Phosphoprotein</keyword>
<keyword evidence="1" id="KW-0596">Phosphopantetheine</keyword>
<evidence type="ECO:0000259" key="5">
    <source>
        <dbReference type="PROSITE" id="PS52004"/>
    </source>
</evidence>
<sequence>MDPQQRVLLELAYQAMDSSGYLGSHRRESGDPVGCFIGASFAEYLDNTSVHPPTAYTSTGTIRVFLCGKISYYFGWSGPSEVLDTACSSSLVAINRACKAIQTGECTMALAGGVNIMTGITNFLDLAKAGFLSPTRQCKPFDGAADGYCRSEGGGLILLKLLDQALAAGDHILGVIPSIATNLGGLSSSITIPHSSAQKKLYQTVLRQAGMKSDEVSYVEAHGTGTQARDPLEIASIREVFGGQSRIDLLNVGSLKGNIGHAETAAGVASLLKILAMINNGKIPPQASHKYLNPKIPALGADEMSIASKVNRWEAPLLAAYVISYGAGESNAAMICCEGPPPKTEVFKQMASAEAGSTYPIIISAASQESLYANADNLGRAAAL</sequence>
<dbReference type="PROSITE" id="PS52004">
    <property type="entry name" value="KS3_2"/>
    <property type="match status" value="1"/>
</dbReference>
<evidence type="ECO:0000256" key="3">
    <source>
        <dbReference type="ARBA" id="ARBA00022679"/>
    </source>
</evidence>
<proteinExistence type="inferred from homology"/>
<evidence type="ECO:0000313" key="6">
    <source>
        <dbReference type="EMBL" id="CAF9935749.1"/>
    </source>
</evidence>
<comment type="caution">
    <text evidence="6">The sequence shown here is derived from an EMBL/GenBank/DDBJ whole genome shotgun (WGS) entry which is preliminary data.</text>
</comment>